<dbReference type="Proteomes" id="UP000222564">
    <property type="component" value="Unassembled WGS sequence"/>
</dbReference>
<evidence type="ECO:0000256" key="3">
    <source>
        <dbReference type="ARBA" id="ARBA00005133"/>
    </source>
</evidence>
<reference evidence="16 17" key="1">
    <citation type="submission" date="2013-09" db="EMBL/GenBank/DDBJ databases">
        <title>Biodegradation of hydrocarbons in the deep terrestrial subsurface : characterization of a microbial consortium composed of two Desulfotomaculum species originating from a deep geological formation.</title>
        <authorList>
            <person name="Aullo T."/>
            <person name="Berlendis S."/>
            <person name="Lascourreges J.-F."/>
            <person name="Dessort D."/>
            <person name="Saint-Laurent S."/>
            <person name="Schraauwers B."/>
            <person name="Mas J."/>
            <person name="Magot M."/>
            <person name="Ranchou-Peyruse A."/>
        </authorList>
    </citation>
    <scope>NUCLEOTIDE SEQUENCE [LARGE SCALE GENOMIC DNA]</scope>
    <source>
        <strain evidence="16 17">Bs107</strain>
    </source>
</reference>
<dbReference type="InterPro" id="IPR013785">
    <property type="entry name" value="Aldolase_TIM"/>
</dbReference>
<dbReference type="UniPathway" id="UPA00031">
    <property type="reaction ID" value="UER00009"/>
</dbReference>
<evidence type="ECO:0000256" key="12">
    <source>
        <dbReference type="HAMAP-Rule" id="MF_01014"/>
    </source>
</evidence>
<evidence type="ECO:0000256" key="14">
    <source>
        <dbReference type="RuleBase" id="RU003658"/>
    </source>
</evidence>
<dbReference type="CDD" id="cd04732">
    <property type="entry name" value="HisA"/>
    <property type="match status" value="1"/>
</dbReference>
<comment type="subcellular location">
    <subcellularLocation>
        <location evidence="2 12 14">Cytoplasm</location>
    </subcellularLocation>
</comment>
<evidence type="ECO:0000256" key="4">
    <source>
        <dbReference type="ARBA" id="ARBA00009667"/>
    </source>
</evidence>
<proteinExistence type="inferred from homology"/>
<keyword evidence="17" id="KW-1185">Reference proteome</keyword>
<dbReference type="NCBIfam" id="TIGR00007">
    <property type="entry name" value="1-(5-phosphoribosyl)-5-[(5-phosphoribosylamino)methylideneamino]imidazole-4-carboxamide isomerase"/>
    <property type="match status" value="1"/>
</dbReference>
<comment type="catalytic activity">
    <reaction evidence="1 12 14">
        <text>1-(5-phospho-beta-D-ribosyl)-5-[(5-phospho-beta-D-ribosylamino)methylideneamino]imidazole-4-carboxamide = 5-[(5-phospho-1-deoxy-D-ribulos-1-ylimino)methylamino]-1-(5-phospho-beta-D-ribosyl)imidazole-4-carboxamide</text>
        <dbReference type="Rhea" id="RHEA:15469"/>
        <dbReference type="ChEBI" id="CHEBI:58435"/>
        <dbReference type="ChEBI" id="CHEBI:58525"/>
        <dbReference type="EC" id="5.3.1.16"/>
    </reaction>
</comment>
<keyword evidence="8 12" id="KW-0028">Amino-acid biosynthesis</keyword>
<dbReference type="PANTHER" id="PTHR43090:SF2">
    <property type="entry name" value="1-(5-PHOSPHORIBOSYL)-5-[(5-PHOSPHORIBOSYLAMINO)METHYLIDENEAMINO] IMIDAZOLE-4-CARBOXAMIDE ISOMERASE"/>
    <property type="match status" value="1"/>
</dbReference>
<dbReference type="GO" id="GO:0003949">
    <property type="term" value="F:1-(5-phosphoribosyl)-5-[(5-phosphoribosylamino)methylideneamino]imidazole-4-carboxamide isomerase activity"/>
    <property type="evidence" value="ECO:0007669"/>
    <property type="project" value="UniProtKB-UniRule"/>
</dbReference>
<protein>
    <recommendedName>
        <fullName evidence="6 12">1-(5-phosphoribosyl)-5-[(5-phosphoribosylamino)methylideneamino] imidazole-4-carboxamide isomerase</fullName>
        <ecNumber evidence="5 12">5.3.1.16</ecNumber>
    </recommendedName>
    <alternativeName>
        <fullName evidence="11 12">Phosphoribosylformimino-5-aminoimidazole carboxamide ribotide isomerase</fullName>
    </alternativeName>
</protein>
<evidence type="ECO:0000256" key="8">
    <source>
        <dbReference type="ARBA" id="ARBA00022605"/>
    </source>
</evidence>
<dbReference type="EMBL" id="AWQQ01000037">
    <property type="protein sequence ID" value="PHJ39024.1"/>
    <property type="molecule type" value="Genomic_DNA"/>
</dbReference>
<accession>A0A2C6MH27</accession>
<evidence type="ECO:0000256" key="2">
    <source>
        <dbReference type="ARBA" id="ARBA00004496"/>
    </source>
</evidence>
<evidence type="ECO:0000256" key="5">
    <source>
        <dbReference type="ARBA" id="ARBA00012550"/>
    </source>
</evidence>
<gene>
    <name evidence="12" type="primary">hisA</name>
    <name evidence="16" type="ORF">P378_05890</name>
</gene>
<dbReference type="HAMAP" id="MF_01014">
    <property type="entry name" value="HisA"/>
    <property type="match status" value="1"/>
</dbReference>
<dbReference type="Gene3D" id="3.20.20.70">
    <property type="entry name" value="Aldolase class I"/>
    <property type="match status" value="1"/>
</dbReference>
<dbReference type="GO" id="GO:0000162">
    <property type="term" value="P:L-tryptophan biosynthetic process"/>
    <property type="evidence" value="ECO:0007669"/>
    <property type="project" value="TreeGrafter"/>
</dbReference>
<evidence type="ECO:0000313" key="16">
    <source>
        <dbReference type="EMBL" id="PHJ39024.1"/>
    </source>
</evidence>
<evidence type="ECO:0000256" key="10">
    <source>
        <dbReference type="ARBA" id="ARBA00023235"/>
    </source>
</evidence>
<dbReference type="InterPro" id="IPR006063">
    <property type="entry name" value="HisA_bact_arch"/>
</dbReference>
<dbReference type="OrthoDB" id="9807749at2"/>
<evidence type="ECO:0000256" key="15">
    <source>
        <dbReference type="SAM" id="MobiDB-lite"/>
    </source>
</evidence>
<feature type="region of interest" description="Disordered" evidence="15">
    <location>
        <begin position="248"/>
        <end position="283"/>
    </location>
</feature>
<evidence type="ECO:0000256" key="11">
    <source>
        <dbReference type="ARBA" id="ARBA00030547"/>
    </source>
</evidence>
<dbReference type="Pfam" id="PF00977">
    <property type="entry name" value="His_biosynth"/>
    <property type="match status" value="1"/>
</dbReference>
<sequence length="283" mass="29950">MILFPAIDLKEGQCVRLIEGRMDSATVYSHDPGSTAKAWQEQGAAFIHVVDLDGAFAGQPRNRQSIARIVQSVDVPVQVGGGIRDMETLEDLLSLGVNRVILGSAAILRPALVAEACRKYGDRVLVGIDARDGRVAIQGWGETVEKTALALALEVKELGIGRIVFTDIRRDGKLTGPNLAATGELARASGLKVIASGGVSSLEDIRALKSLEPDGVEGAIMGKALYSGAVRLPEALAIARGRIQHADEKNYPLPGCNRRQGGEGNQFRQSKGRRRPGGTGGAV</sequence>
<dbReference type="InterPro" id="IPR044524">
    <property type="entry name" value="Isoase_HisA-like"/>
</dbReference>
<dbReference type="InterPro" id="IPR011060">
    <property type="entry name" value="RibuloseP-bd_barrel"/>
</dbReference>
<dbReference type="GO" id="GO:0000105">
    <property type="term" value="P:L-histidine biosynthetic process"/>
    <property type="evidence" value="ECO:0007669"/>
    <property type="project" value="UniProtKB-UniRule"/>
</dbReference>
<evidence type="ECO:0000256" key="7">
    <source>
        <dbReference type="ARBA" id="ARBA00022490"/>
    </source>
</evidence>
<organism evidence="16 17">
    <name type="scientific">Desulforamulus profundi</name>
    <dbReference type="NCBI Taxonomy" id="1383067"/>
    <lineage>
        <taxon>Bacteria</taxon>
        <taxon>Bacillati</taxon>
        <taxon>Bacillota</taxon>
        <taxon>Clostridia</taxon>
        <taxon>Eubacteriales</taxon>
        <taxon>Peptococcaceae</taxon>
        <taxon>Desulforamulus</taxon>
    </lineage>
</organism>
<dbReference type="RefSeq" id="WP_143338416.1">
    <property type="nucleotide sequence ID" value="NZ_AWQQ01000037.1"/>
</dbReference>
<feature type="active site" description="Proton acceptor" evidence="12">
    <location>
        <position position="8"/>
    </location>
</feature>
<comment type="caution">
    <text evidence="16">The sequence shown here is derived from an EMBL/GenBank/DDBJ whole genome shotgun (WGS) entry which is preliminary data.</text>
</comment>
<dbReference type="EC" id="5.3.1.16" evidence="5 12"/>
<evidence type="ECO:0000256" key="6">
    <source>
        <dbReference type="ARBA" id="ARBA00018464"/>
    </source>
</evidence>
<comment type="pathway">
    <text evidence="3 12 14">Amino-acid biosynthesis; L-histidine biosynthesis; L-histidine from 5-phospho-alpha-D-ribose 1-diphosphate: step 4/9.</text>
</comment>
<evidence type="ECO:0000256" key="13">
    <source>
        <dbReference type="RuleBase" id="RU003657"/>
    </source>
</evidence>
<evidence type="ECO:0000256" key="9">
    <source>
        <dbReference type="ARBA" id="ARBA00023102"/>
    </source>
</evidence>
<evidence type="ECO:0000256" key="1">
    <source>
        <dbReference type="ARBA" id="ARBA00000901"/>
    </source>
</evidence>
<dbReference type="FunFam" id="3.20.20.70:FF:000009">
    <property type="entry name" value="1-(5-phosphoribosyl)-5-[(5-phosphoribosylamino)methylideneamino] imidazole-4-carboxamide isomerase"/>
    <property type="match status" value="1"/>
</dbReference>
<dbReference type="SUPFAM" id="SSF51366">
    <property type="entry name" value="Ribulose-phoshate binding barrel"/>
    <property type="match status" value="1"/>
</dbReference>
<evidence type="ECO:0000313" key="17">
    <source>
        <dbReference type="Proteomes" id="UP000222564"/>
    </source>
</evidence>
<dbReference type="InterPro" id="IPR006062">
    <property type="entry name" value="His_biosynth"/>
</dbReference>
<keyword evidence="7 12" id="KW-0963">Cytoplasm</keyword>
<keyword evidence="9 12" id="KW-0368">Histidine biosynthesis</keyword>
<name>A0A2C6MH27_9FIRM</name>
<keyword evidence="10 12" id="KW-0413">Isomerase</keyword>
<dbReference type="GO" id="GO:0005737">
    <property type="term" value="C:cytoplasm"/>
    <property type="evidence" value="ECO:0007669"/>
    <property type="project" value="UniProtKB-SubCell"/>
</dbReference>
<comment type="similarity">
    <text evidence="4 12 13">Belongs to the HisA/HisF family.</text>
</comment>
<dbReference type="PANTHER" id="PTHR43090">
    <property type="entry name" value="1-(5-PHOSPHORIBOSYL)-5-[(5-PHOSPHORIBOSYLAMINO)METHYLIDENEAMINO] IMIDAZOLE-4-CARBOXAMIDE ISOMERASE"/>
    <property type="match status" value="1"/>
</dbReference>
<dbReference type="InterPro" id="IPR023016">
    <property type="entry name" value="HisA/PriA"/>
</dbReference>
<feature type="active site" description="Proton donor" evidence="12">
    <location>
        <position position="129"/>
    </location>
</feature>
<dbReference type="AlphaFoldDB" id="A0A2C6MH27"/>